<evidence type="ECO:0000259" key="1">
    <source>
        <dbReference type="Pfam" id="PF09364"/>
    </source>
</evidence>
<dbReference type="Gene3D" id="3.40.50.970">
    <property type="match status" value="2"/>
</dbReference>
<dbReference type="SUPFAM" id="SSF52518">
    <property type="entry name" value="Thiamin diphosphate-binding fold (THDP-binding)"/>
    <property type="match status" value="1"/>
</dbReference>
<dbReference type="GO" id="GO:0016832">
    <property type="term" value="F:aldehyde-lyase activity"/>
    <property type="evidence" value="ECO:0007669"/>
    <property type="project" value="InterPro"/>
</dbReference>
<name>A0AAC8XLW8_9ALTE</name>
<proteinExistence type="predicted"/>
<reference evidence="2 3" key="1">
    <citation type="submission" date="2015-12" db="EMBL/GenBank/DDBJ databases">
        <title>Intraspecies pangenome expansion in the marine bacterium Alteromonas.</title>
        <authorList>
            <person name="Lopez-Perez M."/>
            <person name="Rodriguez-Valera F."/>
        </authorList>
    </citation>
    <scope>NUCLEOTIDE SEQUENCE [LARGE SCALE GENOMIC DNA]</scope>
    <source>
        <strain evidence="2 3">UM8</strain>
    </source>
</reference>
<evidence type="ECO:0000313" key="3">
    <source>
        <dbReference type="Proteomes" id="UP000061468"/>
    </source>
</evidence>
<dbReference type="AlphaFoldDB" id="A0AAC8XLW8"/>
<dbReference type="EMBL" id="CP013928">
    <property type="protein sequence ID" value="AMJ79757.1"/>
    <property type="molecule type" value="Genomic_DNA"/>
</dbReference>
<dbReference type="InterPro" id="IPR029061">
    <property type="entry name" value="THDP-binding"/>
</dbReference>
<protein>
    <submittedName>
        <fullName evidence="2">Xylulose 5-phosphate 3-epimerase</fullName>
    </submittedName>
</protein>
<feature type="domain" description="Xylulose 5-phosphate/Fructose 6-phosphate phosphoketolase N-terminal" evidence="1">
    <location>
        <begin position="58"/>
        <end position="354"/>
    </location>
</feature>
<dbReference type="PANTHER" id="PTHR31273:SF0">
    <property type="entry name" value="PHOSPHOKETOLASE-RELATED"/>
    <property type="match status" value="1"/>
</dbReference>
<dbReference type="InterPro" id="IPR009014">
    <property type="entry name" value="Transketo_C/PFOR_II"/>
</dbReference>
<dbReference type="Pfam" id="PF03894">
    <property type="entry name" value="XFP"/>
    <property type="match status" value="1"/>
</dbReference>
<dbReference type="GO" id="GO:0005975">
    <property type="term" value="P:carbohydrate metabolic process"/>
    <property type="evidence" value="ECO:0007669"/>
    <property type="project" value="InterPro"/>
</dbReference>
<dbReference type="Pfam" id="PF09364">
    <property type="entry name" value="XFP_N"/>
    <property type="match status" value="1"/>
</dbReference>
<dbReference type="PANTHER" id="PTHR31273">
    <property type="entry name" value="PHOSPHOKETOLASE-RELATED"/>
    <property type="match status" value="1"/>
</dbReference>
<dbReference type="RefSeq" id="WP_015068044.1">
    <property type="nucleotide sequence ID" value="NZ_CAXGIV010000061.1"/>
</dbReference>
<dbReference type="SUPFAM" id="SSF52922">
    <property type="entry name" value="TK C-terminal domain-like"/>
    <property type="match status" value="1"/>
</dbReference>
<dbReference type="InterPro" id="IPR018970">
    <property type="entry name" value="Xul5P/Fru6P_PKetolase_N"/>
</dbReference>
<gene>
    <name evidence="2" type="ORF">AV942_16395</name>
</gene>
<dbReference type="Proteomes" id="UP000061468">
    <property type="component" value="Chromosome"/>
</dbReference>
<evidence type="ECO:0000313" key="2">
    <source>
        <dbReference type="EMBL" id="AMJ79757.1"/>
    </source>
</evidence>
<dbReference type="InterPro" id="IPR005593">
    <property type="entry name" value="Xul5P/Fru6P_PKetolase"/>
</dbReference>
<sequence>MSTSYSTEVSDQFNEWSHGYRKIQHTKATVRLVEEYLQRIPLESKDDHRKLLNTIALLKAADRICSASMWLVAHMTYAKRVPMDGSVLSADDFKKKAQGHTGGALNMTPAYTGYLLANSLSGKTRSWVMGQGHCVAAIEAVNAIIGNQYEEKAKLYSCDEQGLSRLCRDYYSYELDKDGELKSRIGSHVNIHTAGGISEGGYLGFTALQYSHMPLPGQELVAFLSDGAFEEQRGSDWAPRWWRAADTGLVTPVMIENGRKIDQRTLMAQEGGTSYFEKYLKLHDFNPLPIDGSDPAAYAITLLNAMETLSKIGQEAQEGRISYPVKLPYIIAEVVKGYGLPAAGTNAAHNLPLGENLVEDDKAREEFINATAALYVSQTELEESVKTLNNHSINGRVREKDHELRLLKRRELIFPDDNYIESGLSVSCLREIDKWFSDLIHCNKSVRFRLGNPDEVQSNKMTKTLASLKHRVANPENNETESITGGVISALNEEAVVSAVLANKQGVGLVVSYEAFAMKMLGAMRQEVIFSRNLKKANRPAEWISIPVIATSHTWENGKNEQSHQDPKFSENWLCEMSDISPVYFPIDANTSKAILINLYKTRGKIAAMVASKKALPIVTTGDEAATAANNGVFIAIKEPNADIQLIAIGGYQLQSCLKAAKLLQRESVKCEVVALLEPGRFRVPRDETEAEYCHDKVMIDLMIAPAPLRIVVSHTGEEVITGVLRRLDLGTEKTTFMGYKNQGGTLNLDGMLKVNGQSERDIESVAKKMLSTNK</sequence>
<organism evidence="2 3">
    <name type="scientific">Alteromonas mediterranea</name>
    <dbReference type="NCBI Taxonomy" id="314275"/>
    <lineage>
        <taxon>Bacteria</taxon>
        <taxon>Pseudomonadati</taxon>
        <taxon>Pseudomonadota</taxon>
        <taxon>Gammaproteobacteria</taxon>
        <taxon>Alteromonadales</taxon>
        <taxon>Alteromonadaceae</taxon>
        <taxon>Alteromonas/Salinimonas group</taxon>
        <taxon>Alteromonas</taxon>
    </lineage>
</organism>
<dbReference type="Gene3D" id="3.40.50.920">
    <property type="match status" value="1"/>
</dbReference>
<accession>A0AAC8XLW8</accession>